<proteinExistence type="predicted"/>
<evidence type="ECO:0000256" key="8">
    <source>
        <dbReference type="ARBA" id="ARBA00023180"/>
    </source>
</evidence>
<dbReference type="PANTHER" id="PTHR24028">
    <property type="entry name" value="CADHERIN-87A"/>
    <property type="match status" value="1"/>
</dbReference>
<evidence type="ECO:0000256" key="3">
    <source>
        <dbReference type="ARBA" id="ARBA00022737"/>
    </source>
</evidence>
<feature type="domain" description="Cadherin" evidence="13">
    <location>
        <begin position="1491"/>
        <end position="1587"/>
    </location>
</feature>
<organism evidence="14 15">
    <name type="scientific">Galeopterus variegatus</name>
    <name type="common">Malayan flying lemur</name>
    <name type="synonym">Cynocephalus variegatus</name>
    <dbReference type="NCBI Taxonomy" id="482537"/>
    <lineage>
        <taxon>Eukaryota</taxon>
        <taxon>Metazoa</taxon>
        <taxon>Chordata</taxon>
        <taxon>Craniata</taxon>
        <taxon>Vertebrata</taxon>
        <taxon>Euteleostomi</taxon>
        <taxon>Mammalia</taxon>
        <taxon>Eutheria</taxon>
        <taxon>Euarchontoglires</taxon>
        <taxon>Dermoptera</taxon>
        <taxon>Cynocephalidae</taxon>
        <taxon>Galeopterus</taxon>
    </lineage>
</organism>
<dbReference type="InterPro" id="IPR020894">
    <property type="entry name" value="Cadherin_CS"/>
</dbReference>
<keyword evidence="12" id="KW-0732">Signal</keyword>
<evidence type="ECO:0000256" key="6">
    <source>
        <dbReference type="ARBA" id="ARBA00022989"/>
    </source>
</evidence>
<evidence type="ECO:0000256" key="11">
    <source>
        <dbReference type="SAM" id="Phobius"/>
    </source>
</evidence>
<feature type="chain" id="PRO_5045232048" evidence="12">
    <location>
        <begin position="30"/>
        <end position="1997"/>
    </location>
</feature>
<feature type="domain" description="Cadherin" evidence="13">
    <location>
        <begin position="1376"/>
        <end position="1482"/>
    </location>
</feature>
<evidence type="ECO:0000256" key="2">
    <source>
        <dbReference type="ARBA" id="ARBA00022692"/>
    </source>
</evidence>
<dbReference type="SUPFAM" id="SSF49313">
    <property type="entry name" value="Cadherin-like"/>
    <property type="match status" value="11"/>
</dbReference>
<feature type="domain" description="Cadherin" evidence="13">
    <location>
        <begin position="1712"/>
        <end position="1808"/>
    </location>
</feature>
<keyword evidence="8" id="KW-0325">Glycoprotein</keyword>
<feature type="domain" description="Cadherin" evidence="13">
    <location>
        <begin position="581"/>
        <end position="678"/>
    </location>
</feature>
<dbReference type="InterPro" id="IPR050174">
    <property type="entry name" value="Protocadherin/Cadherin-CA"/>
</dbReference>
<dbReference type="PANTHER" id="PTHR24028:SF101">
    <property type="entry name" value="PROTOCADHERIN ALPHA-13"/>
    <property type="match status" value="1"/>
</dbReference>
<dbReference type="GeneID" id="103601465"/>
<keyword evidence="3" id="KW-0677">Repeat</keyword>
<feature type="domain" description="Cadherin" evidence="13">
    <location>
        <begin position="456"/>
        <end position="565"/>
    </location>
</feature>
<evidence type="ECO:0000256" key="1">
    <source>
        <dbReference type="ARBA" id="ARBA00004167"/>
    </source>
</evidence>
<feature type="domain" description="Cadherin" evidence="13">
    <location>
        <begin position="351"/>
        <end position="455"/>
    </location>
</feature>
<keyword evidence="2 11" id="KW-0812">Transmembrane</keyword>
<evidence type="ECO:0000256" key="9">
    <source>
        <dbReference type="PROSITE-ProRule" id="PRU00043"/>
    </source>
</evidence>
<dbReference type="PRINTS" id="PR00205">
    <property type="entry name" value="CADHERIN"/>
</dbReference>
<dbReference type="PROSITE" id="PS50268">
    <property type="entry name" value="CADHERIN_2"/>
    <property type="match status" value="12"/>
</dbReference>
<evidence type="ECO:0000313" key="15">
    <source>
        <dbReference type="RefSeq" id="XP_008584099.1"/>
    </source>
</evidence>
<feature type="domain" description="Cadherin" evidence="13">
    <location>
        <begin position="1588"/>
        <end position="1697"/>
    </location>
</feature>
<dbReference type="Proteomes" id="UP000694923">
    <property type="component" value="Unplaced"/>
</dbReference>
<reference evidence="15" key="1">
    <citation type="submission" date="2025-08" db="UniProtKB">
        <authorList>
            <consortium name="RefSeq"/>
        </authorList>
    </citation>
    <scope>IDENTIFICATION</scope>
</reference>
<evidence type="ECO:0000256" key="5">
    <source>
        <dbReference type="ARBA" id="ARBA00022889"/>
    </source>
</evidence>
<gene>
    <name evidence="15" type="primary">LOC103601465</name>
</gene>
<feature type="region of interest" description="Disordered" evidence="10">
    <location>
        <begin position="880"/>
        <end position="919"/>
    </location>
</feature>
<dbReference type="SUPFAM" id="SSF54928">
    <property type="entry name" value="RNA-binding domain, RBD"/>
    <property type="match status" value="2"/>
</dbReference>
<protein>
    <submittedName>
        <fullName evidence="15">Uncharacterized protein LOC103601465</fullName>
    </submittedName>
</protein>
<feature type="region of interest" description="Disordered" evidence="10">
    <location>
        <begin position="1070"/>
        <end position="1117"/>
    </location>
</feature>
<dbReference type="InterPro" id="IPR012677">
    <property type="entry name" value="Nucleotide-bd_a/b_plait_sf"/>
</dbReference>
<dbReference type="Gene3D" id="2.60.40.60">
    <property type="entry name" value="Cadherins"/>
    <property type="match status" value="12"/>
</dbReference>
<evidence type="ECO:0000259" key="13">
    <source>
        <dbReference type="PROSITE" id="PS50268"/>
    </source>
</evidence>
<feature type="domain" description="Cadherin" evidence="13">
    <location>
        <begin position="134"/>
        <end position="242"/>
    </location>
</feature>
<name>A0ABM0RU08_GALVR</name>
<feature type="transmembrane region" description="Helical" evidence="11">
    <location>
        <begin position="1823"/>
        <end position="1846"/>
    </location>
</feature>
<dbReference type="SMART" id="SM00112">
    <property type="entry name" value="CA"/>
    <property type="match status" value="12"/>
</dbReference>
<dbReference type="InterPro" id="IPR035979">
    <property type="entry name" value="RBD_domain_sf"/>
</dbReference>
<keyword evidence="14" id="KW-1185">Reference proteome</keyword>
<dbReference type="RefSeq" id="XP_008584099.1">
    <property type="nucleotide sequence ID" value="XM_008585877.1"/>
</dbReference>
<dbReference type="Pfam" id="PF00028">
    <property type="entry name" value="Cadherin"/>
    <property type="match status" value="9"/>
</dbReference>
<keyword evidence="6 11" id="KW-1133">Transmembrane helix</keyword>
<evidence type="ECO:0000256" key="10">
    <source>
        <dbReference type="SAM" id="MobiDB-lite"/>
    </source>
</evidence>
<evidence type="ECO:0000313" key="14">
    <source>
        <dbReference type="Proteomes" id="UP000694923"/>
    </source>
</evidence>
<evidence type="ECO:0000256" key="12">
    <source>
        <dbReference type="SAM" id="SignalP"/>
    </source>
</evidence>
<dbReference type="PROSITE" id="PS00232">
    <property type="entry name" value="CADHERIN_1"/>
    <property type="match status" value="5"/>
</dbReference>
<dbReference type="InterPro" id="IPR002126">
    <property type="entry name" value="Cadherin-like_dom"/>
</dbReference>
<evidence type="ECO:0000256" key="4">
    <source>
        <dbReference type="ARBA" id="ARBA00022837"/>
    </source>
</evidence>
<dbReference type="InterPro" id="IPR013164">
    <property type="entry name" value="Cadherin_N"/>
</dbReference>
<evidence type="ECO:0000256" key="7">
    <source>
        <dbReference type="ARBA" id="ARBA00023136"/>
    </source>
</evidence>
<feature type="domain" description="Cadherin" evidence="13">
    <location>
        <begin position="1268"/>
        <end position="1375"/>
    </location>
</feature>
<feature type="domain" description="Cadherin" evidence="13">
    <location>
        <begin position="34"/>
        <end position="133"/>
    </location>
</feature>
<dbReference type="Pfam" id="PF08266">
    <property type="entry name" value="Cadherin_2"/>
    <property type="match status" value="2"/>
</dbReference>
<feature type="signal peptide" evidence="12">
    <location>
        <begin position="1"/>
        <end position="29"/>
    </location>
</feature>
<feature type="domain" description="Cadherin" evidence="13">
    <location>
        <begin position="243"/>
        <end position="350"/>
    </location>
</feature>
<accession>A0ABM0RU08</accession>
<feature type="domain" description="Cadherin" evidence="13">
    <location>
        <begin position="1161"/>
        <end position="1267"/>
    </location>
</feature>
<keyword evidence="5" id="KW-0130">Cell adhesion</keyword>
<dbReference type="CDD" id="cd11304">
    <property type="entry name" value="Cadherin_repeat"/>
    <property type="match status" value="12"/>
</dbReference>
<dbReference type="Gene3D" id="3.30.70.330">
    <property type="match status" value="2"/>
</dbReference>
<keyword evidence="4 9" id="KW-0106">Calcium</keyword>
<sequence length="1997" mass="215607">MLFSWRGGPRAQRLLFSLLLLAAWEAGSGQLHYSVTEEAKHGTFVGRIAQDLGLELAELVPRLFRVASKGREDLLEINLQNGVLFVNSRIDREELCGRSAECSIHLEVIVDRPLQVFHVEVEVKDINDNPPVFPESKKRINVAESRPPETRFPLDGASDADVGVNSALTYRLDPNDYFALDAQNNREQTSSLSLVLRKILDREEIQEHSLLLTASDGGKPELTGTVQLLITILDVNDNAPEFDQSIYKVRVLENAFNGTLVIKLNATDPDDGINGDIAYSFRRPVSPAVVNAFIINPNSGEIRTKGKLDFEEKKLYEISVEAIDKGNVPMAGHCTLLVEVLDVNDNSPEVIITSLSLPIREDTQPRAVIALISVSDRDSGANGQVTCSLTPHVPFKLVSTFKNYYSLVLDSALDRESTAHYQLVVTARDGGSPSLWATASVSVEVADVNDNAPAFAQPEYTVFVKENNPPGCHIFTVSARDADAQENALVSYSLVERRVGERALSSYVSVHAESGKVYALQPLDHEELELLQFQVSARDAGVPPLGSNVTLQVFVLDENDNVPALLASRAGGSGGAVSELVPRSVGAGHVVTKVRAVDADSGYNAWLSYELQPAAGGARSPFRVGLYTGEISTTRALDEADAPLQRLLVLVKDHGEPALTATATVLVSLVESGQAPKASSRALEGAPGPEATLVDVNVYLIVAICAVSSLLVLTLLLYTALRCSARPTEVACGPGKATLVCTSAVGSWSYSQQRRQRVCSGEGPPKTDLMAFSPGLPPCPGSAEGTGQSEADSEHLKEAQTTVTCGQTTYATSYGQLPTGYTTPTAPQMYSQPVQGCGPGAYYTTTVIVTTTRASYAAQSAYSTQPAYPAYGQQPIATTPAMLQDGNKPAETSQPQTSTVGYNQSSLGYRQSPPVDLDEDSDNSAIYVQGLNDSVTLDDLEDFFKQCEVVKMNKRTGQPMIHIYLDKETGKPEGPPVDLDEDSDNSAIYVQGLNDSVTLDDLEDFFKQCEVVKMNKRTGQPMIHIYLDKETGKPEGKVTGSQRNAGVTNPTFSLEKAALRSSAPGLLRFPRRLPRLQSSKPSSRPPVRGNSGYSGGGTSAVAEPPARSGGGPPELALHRGLCPRESGVWSQVAGGGARTPRETMVGWGVAVLCLWVSCGAAAEQLEYLVLEETERGVAVGNVAADLKLPAAALSLRNFRFLSSHGELYFGVDLASGSLVVREAADREQLCGTKAACVLTYELVLEDPLELHKIHGHVLDANDNSPLFPAGDVQLHIPEFLAPGARFTLPNAQDTDEGSHGVLSYSLSPSQHFRLDMGSRVDGSEYPELVLEKALDREQRATHLLVLTARDGGLPARSGDAQVTIIVVDTNNTPVFERSVYRTKVPETAPNGTVLFRVQASDPDEGSNGEVRYFLSNSTQAELRHRFRVHPESGEVLVAASLGPPETLLEAYIEARDEGAFGLASTAKLLVEVTDVNDHAPEVNFMTLSSPVPEDAIPGTVIALLSVKDEDLGPNGRVTCSMSSRGPFQLKASFDNYYSLLTDGPLDREQISEYQVLITASDGGSPPLSTRRTLTVSVADVNDNTPSFLQAQQELFVAENNNPGTSLGRVVAQDPDLGKNGLVFYDLLDITSDGPPASSLVAVESSSGAITAKTSFDFERFRGFRFQVEGQDGGIPPRSATVTVNLFVVDRNDNAPVILFPLPRNGSVPVEIVPRSARTGHLVTKVVAEDADSGSNAWLSYHISQASDFSLFRISASVGELRTARLVLPTDAVKQKVVVMVQDHGDPPLSSVTLGVLLSNSAPQVLPDFEDIWEPGGQLSAHNLYLVIALACISFLFWGCLLFFVWIQLSQSPDCHCQSCCRSPEDLRCERKIVSNPCMTSATIDVTTIERLSQTYLYRTSLRLSSDNNSLLLCGEYNAADLRNLVTGVGLNLPISCIQIRNRKGDHTCQCHAYTFQNTILAKQSSLRMTLQIIADNSTAVVFKYIEIIGMSQNTYLY</sequence>
<comment type="subcellular location">
    <subcellularLocation>
        <location evidence="1">Membrane</location>
        <topology evidence="1">Single-pass membrane protein</topology>
    </subcellularLocation>
</comment>
<feature type="compositionally biased region" description="Polar residues" evidence="10">
    <location>
        <begin position="890"/>
        <end position="909"/>
    </location>
</feature>
<keyword evidence="7 11" id="KW-0472">Membrane</keyword>
<dbReference type="InterPro" id="IPR015919">
    <property type="entry name" value="Cadherin-like_sf"/>
</dbReference>